<evidence type="ECO:0000256" key="15">
    <source>
        <dbReference type="RuleBase" id="RU361169"/>
    </source>
</evidence>
<evidence type="ECO:0000256" key="4">
    <source>
        <dbReference type="ARBA" id="ARBA00022525"/>
    </source>
</evidence>
<evidence type="ECO:0000256" key="14">
    <source>
        <dbReference type="PROSITE-ProRule" id="PRU10052"/>
    </source>
</evidence>
<dbReference type="PROSITE" id="PS00502">
    <property type="entry name" value="POLYGALACTURONASE"/>
    <property type="match status" value="1"/>
</dbReference>
<comment type="function">
    <text evidence="11">May function in depolymerizing pectin during pollen development, germination, and tube growth. Acts as an exo-polygalacturonase.</text>
</comment>
<evidence type="ECO:0000256" key="2">
    <source>
        <dbReference type="ARBA" id="ARBA00008834"/>
    </source>
</evidence>
<evidence type="ECO:0000313" key="19">
    <source>
        <dbReference type="Proteomes" id="UP001180020"/>
    </source>
</evidence>
<keyword evidence="5 15" id="KW-0378">Hydrolase</keyword>
<keyword evidence="6 15" id="KW-0326">Glycosidase</keyword>
<dbReference type="InterPro" id="IPR011050">
    <property type="entry name" value="Pectin_lyase_fold/virulence"/>
</dbReference>
<feature type="compositionally biased region" description="Basic and acidic residues" evidence="16">
    <location>
        <begin position="392"/>
        <end position="412"/>
    </location>
</feature>
<evidence type="ECO:0000256" key="9">
    <source>
        <dbReference type="ARBA" id="ARBA00043142"/>
    </source>
</evidence>
<comment type="subcellular location">
    <subcellularLocation>
        <location evidence="1">Secreted</location>
        <location evidence="1">Cell wall</location>
    </subcellularLocation>
</comment>
<dbReference type="InterPro" id="IPR006626">
    <property type="entry name" value="PbH1"/>
</dbReference>
<feature type="active site" evidence="14">
    <location>
        <position position="235"/>
    </location>
</feature>
<dbReference type="SMART" id="SM00710">
    <property type="entry name" value="PbH1"/>
    <property type="match status" value="5"/>
</dbReference>
<sequence length="418" mass="43892">MAHFILLVLFITIFASPAIANTYNVVSLGAKPDGQTDSSKAFLSTWASACDSSGPSSIYVPSGRFFLNRVKFQGPCKSSAITFRIDGTLVAPGYGVMGSSESWVSFNRVVGLSVLGGTLDGQGTALWACKLAGRGCPMGAASIMFTGSKGLLISGLTSVNSELGHININGCDGVKIQGVKISAASNSPNTDGIHVQMSNDVTIIGTRISTGDDCVSIGPGMQNLWIENISCGPGHGISIGSLGKSSQEPGVQNVTVKTAVFTDTQNGLRIKTWGRPSDGYVKGVVFEHAVMQNVQNPIIITQNYCPGNKNCPDQYSGVKISEVTYNDVRGSSATPVAVNFDCSPTRPCSGIGLQDIKLTYNNGPARAFCKHAGGSSAGDVCRRVACDFESGNRTEKQCGGKTENTEDPKESIQDIYNL</sequence>
<proteinExistence type="inferred from homology"/>
<dbReference type="EC" id="3.2.1.67" evidence="8"/>
<evidence type="ECO:0000256" key="6">
    <source>
        <dbReference type="ARBA" id="ARBA00023295"/>
    </source>
</evidence>
<reference evidence="18" key="1">
    <citation type="journal article" date="2023" name="Nat. Commun.">
        <title>Diploid and tetraploid genomes of Acorus and the evolution of monocots.</title>
        <authorList>
            <person name="Ma L."/>
            <person name="Liu K.W."/>
            <person name="Li Z."/>
            <person name="Hsiao Y.Y."/>
            <person name="Qi Y."/>
            <person name="Fu T."/>
            <person name="Tang G.D."/>
            <person name="Zhang D."/>
            <person name="Sun W.H."/>
            <person name="Liu D.K."/>
            <person name="Li Y."/>
            <person name="Chen G.Z."/>
            <person name="Liu X.D."/>
            <person name="Liao X.Y."/>
            <person name="Jiang Y.T."/>
            <person name="Yu X."/>
            <person name="Hao Y."/>
            <person name="Huang J."/>
            <person name="Zhao X.W."/>
            <person name="Ke S."/>
            <person name="Chen Y.Y."/>
            <person name="Wu W.L."/>
            <person name="Hsu J.L."/>
            <person name="Lin Y.F."/>
            <person name="Huang M.D."/>
            <person name="Li C.Y."/>
            <person name="Huang L."/>
            <person name="Wang Z.W."/>
            <person name="Zhao X."/>
            <person name="Zhong W.Y."/>
            <person name="Peng D.H."/>
            <person name="Ahmad S."/>
            <person name="Lan S."/>
            <person name="Zhang J.S."/>
            <person name="Tsai W.C."/>
            <person name="Van de Peer Y."/>
            <person name="Liu Z.J."/>
        </authorList>
    </citation>
    <scope>NUCLEOTIDE SEQUENCE</scope>
    <source>
        <strain evidence="18">CP</strain>
    </source>
</reference>
<evidence type="ECO:0000256" key="1">
    <source>
        <dbReference type="ARBA" id="ARBA00004191"/>
    </source>
</evidence>
<comment type="similarity">
    <text evidence="2 15">Belongs to the glycosyl hydrolase 28 family.</text>
</comment>
<evidence type="ECO:0000256" key="16">
    <source>
        <dbReference type="SAM" id="MobiDB-lite"/>
    </source>
</evidence>
<dbReference type="FunFam" id="2.160.20.10:FF:000004">
    <property type="entry name" value="Pectin lyase-like superfamily protein"/>
    <property type="match status" value="1"/>
</dbReference>
<dbReference type="GO" id="GO:0005975">
    <property type="term" value="P:carbohydrate metabolic process"/>
    <property type="evidence" value="ECO:0007669"/>
    <property type="project" value="InterPro"/>
</dbReference>
<dbReference type="GO" id="GO:0004650">
    <property type="term" value="F:polygalacturonase activity"/>
    <property type="evidence" value="ECO:0007669"/>
    <property type="project" value="InterPro"/>
</dbReference>
<dbReference type="GO" id="GO:0047911">
    <property type="term" value="F:galacturan 1,4-alpha-galacturonidase activity"/>
    <property type="evidence" value="ECO:0007669"/>
    <property type="project" value="UniProtKB-EC"/>
</dbReference>
<accession>A0AAV9EYM4</accession>
<evidence type="ECO:0000256" key="13">
    <source>
        <dbReference type="ARBA" id="ARBA00083621"/>
    </source>
</evidence>
<keyword evidence="4" id="KW-0964">Secreted</keyword>
<dbReference type="EMBL" id="JAUJYO010000004">
    <property type="protein sequence ID" value="KAK1318129.1"/>
    <property type="molecule type" value="Genomic_DNA"/>
</dbReference>
<dbReference type="SUPFAM" id="SSF51126">
    <property type="entry name" value="Pectin lyase-like"/>
    <property type="match status" value="1"/>
</dbReference>
<evidence type="ECO:0000256" key="5">
    <source>
        <dbReference type="ARBA" id="ARBA00022801"/>
    </source>
</evidence>
<keyword evidence="19" id="KW-1185">Reference proteome</keyword>
<comment type="catalytic activity">
    <reaction evidence="10">
        <text>[(1-&gt;4)-alpha-D-galacturonosyl](n) + H2O = alpha-D-galacturonate + [(1-&gt;4)-alpha-D-galacturonosyl](n-1)</text>
        <dbReference type="Rhea" id="RHEA:14117"/>
        <dbReference type="Rhea" id="RHEA-COMP:14570"/>
        <dbReference type="Rhea" id="RHEA-COMP:14572"/>
        <dbReference type="ChEBI" id="CHEBI:15377"/>
        <dbReference type="ChEBI" id="CHEBI:58658"/>
        <dbReference type="ChEBI" id="CHEBI:140523"/>
        <dbReference type="EC" id="3.2.1.67"/>
    </reaction>
</comment>
<comment type="caution">
    <text evidence="18">The sequence shown here is derived from an EMBL/GenBank/DDBJ whole genome shotgun (WGS) entry which is preliminary data.</text>
</comment>
<evidence type="ECO:0000256" key="7">
    <source>
        <dbReference type="ARBA" id="ARBA00023316"/>
    </source>
</evidence>
<evidence type="ECO:0000256" key="8">
    <source>
        <dbReference type="ARBA" id="ARBA00038933"/>
    </source>
</evidence>
<reference evidence="18" key="2">
    <citation type="submission" date="2023-06" db="EMBL/GenBank/DDBJ databases">
        <authorList>
            <person name="Ma L."/>
            <person name="Liu K.-W."/>
            <person name="Li Z."/>
            <person name="Hsiao Y.-Y."/>
            <person name="Qi Y."/>
            <person name="Fu T."/>
            <person name="Tang G."/>
            <person name="Zhang D."/>
            <person name="Sun W.-H."/>
            <person name="Liu D.-K."/>
            <person name="Li Y."/>
            <person name="Chen G.-Z."/>
            <person name="Liu X.-D."/>
            <person name="Liao X.-Y."/>
            <person name="Jiang Y.-T."/>
            <person name="Yu X."/>
            <person name="Hao Y."/>
            <person name="Huang J."/>
            <person name="Zhao X.-W."/>
            <person name="Ke S."/>
            <person name="Chen Y.-Y."/>
            <person name="Wu W.-L."/>
            <person name="Hsu J.-L."/>
            <person name="Lin Y.-F."/>
            <person name="Huang M.-D."/>
            <person name="Li C.-Y."/>
            <person name="Huang L."/>
            <person name="Wang Z.-W."/>
            <person name="Zhao X."/>
            <person name="Zhong W.-Y."/>
            <person name="Peng D.-H."/>
            <person name="Ahmad S."/>
            <person name="Lan S."/>
            <person name="Zhang J.-S."/>
            <person name="Tsai W.-C."/>
            <person name="Van De Peer Y."/>
            <person name="Liu Z.-J."/>
        </authorList>
    </citation>
    <scope>NUCLEOTIDE SEQUENCE</scope>
    <source>
        <strain evidence="18">CP</strain>
        <tissue evidence="18">Leaves</tissue>
    </source>
</reference>
<evidence type="ECO:0000256" key="10">
    <source>
        <dbReference type="ARBA" id="ARBA00048766"/>
    </source>
</evidence>
<dbReference type="Pfam" id="PF00295">
    <property type="entry name" value="Glyco_hydro_28"/>
    <property type="match status" value="1"/>
</dbReference>
<dbReference type="AlphaFoldDB" id="A0AAV9EYM4"/>
<dbReference type="InterPro" id="IPR000743">
    <property type="entry name" value="Glyco_hydro_28"/>
</dbReference>
<dbReference type="InterPro" id="IPR012334">
    <property type="entry name" value="Pectin_lyas_fold"/>
</dbReference>
<evidence type="ECO:0000256" key="12">
    <source>
        <dbReference type="ARBA" id="ARBA00068298"/>
    </source>
</evidence>
<name>A0AAV9EYM4_ACOCL</name>
<evidence type="ECO:0000313" key="18">
    <source>
        <dbReference type="EMBL" id="KAK1318129.1"/>
    </source>
</evidence>
<keyword evidence="3" id="KW-0134">Cell wall</keyword>
<keyword evidence="17" id="KW-0732">Signal</keyword>
<dbReference type="Gene3D" id="2.160.20.10">
    <property type="entry name" value="Single-stranded right-handed beta-helix, Pectin lyase-like"/>
    <property type="match status" value="1"/>
</dbReference>
<dbReference type="PANTHER" id="PTHR31375">
    <property type="match status" value="1"/>
</dbReference>
<feature type="signal peptide" evidence="17">
    <location>
        <begin position="1"/>
        <end position="20"/>
    </location>
</feature>
<protein>
    <recommendedName>
        <fullName evidence="12">Exopolygalacturonase</fullName>
        <ecNumber evidence="8">3.2.1.67</ecNumber>
    </recommendedName>
    <alternativeName>
        <fullName evidence="9">Galacturan 1,4-alpha-galacturonidase</fullName>
    </alternativeName>
    <alternativeName>
        <fullName evidence="13">Pectinase</fullName>
    </alternativeName>
</protein>
<gene>
    <name evidence="18" type="ORF">QJS10_CPB04g01978</name>
</gene>
<dbReference type="GO" id="GO:0071555">
    <property type="term" value="P:cell wall organization"/>
    <property type="evidence" value="ECO:0007669"/>
    <property type="project" value="UniProtKB-KW"/>
</dbReference>
<dbReference type="Proteomes" id="UP001180020">
    <property type="component" value="Unassembled WGS sequence"/>
</dbReference>
<evidence type="ECO:0000256" key="11">
    <source>
        <dbReference type="ARBA" id="ARBA00057651"/>
    </source>
</evidence>
<evidence type="ECO:0000256" key="3">
    <source>
        <dbReference type="ARBA" id="ARBA00022512"/>
    </source>
</evidence>
<organism evidence="18 19">
    <name type="scientific">Acorus calamus</name>
    <name type="common">Sweet flag</name>
    <dbReference type="NCBI Taxonomy" id="4465"/>
    <lineage>
        <taxon>Eukaryota</taxon>
        <taxon>Viridiplantae</taxon>
        <taxon>Streptophyta</taxon>
        <taxon>Embryophyta</taxon>
        <taxon>Tracheophyta</taxon>
        <taxon>Spermatophyta</taxon>
        <taxon>Magnoliopsida</taxon>
        <taxon>Liliopsida</taxon>
        <taxon>Acoraceae</taxon>
        <taxon>Acorus</taxon>
    </lineage>
</organism>
<feature type="chain" id="PRO_5043877536" description="Exopolygalacturonase" evidence="17">
    <location>
        <begin position="21"/>
        <end position="418"/>
    </location>
</feature>
<evidence type="ECO:0000256" key="17">
    <source>
        <dbReference type="SAM" id="SignalP"/>
    </source>
</evidence>
<keyword evidence="7" id="KW-0961">Cell wall biogenesis/degradation</keyword>
<feature type="region of interest" description="Disordered" evidence="16">
    <location>
        <begin position="392"/>
        <end position="418"/>
    </location>
</feature>